<dbReference type="Pfam" id="PF00534">
    <property type="entry name" value="Glycos_transf_1"/>
    <property type="match status" value="1"/>
</dbReference>
<evidence type="ECO:0000313" key="4">
    <source>
        <dbReference type="Proteomes" id="UP000198935"/>
    </source>
</evidence>
<dbReference type="InterPro" id="IPR028098">
    <property type="entry name" value="Glyco_trans_4-like_N"/>
</dbReference>
<reference evidence="4" key="1">
    <citation type="submission" date="2016-10" db="EMBL/GenBank/DDBJ databases">
        <authorList>
            <person name="Varghese N."/>
            <person name="Submissions S."/>
        </authorList>
    </citation>
    <scope>NUCLEOTIDE SEQUENCE [LARGE SCALE GENOMIC DNA]</scope>
    <source>
        <strain evidence="4">SP</strain>
    </source>
</reference>
<dbReference type="CDD" id="cd03814">
    <property type="entry name" value="GT4-like"/>
    <property type="match status" value="1"/>
</dbReference>
<dbReference type="Proteomes" id="UP000198935">
    <property type="component" value="Unassembled WGS sequence"/>
</dbReference>
<dbReference type="GO" id="GO:0016758">
    <property type="term" value="F:hexosyltransferase activity"/>
    <property type="evidence" value="ECO:0007669"/>
    <property type="project" value="TreeGrafter"/>
</dbReference>
<dbReference type="PANTHER" id="PTHR45947">
    <property type="entry name" value="SULFOQUINOVOSYL TRANSFERASE SQD2"/>
    <property type="match status" value="1"/>
</dbReference>
<name>A0A1H3RW31_9BACI</name>
<dbReference type="EMBL" id="FNPI01000009">
    <property type="protein sequence ID" value="SDZ29850.1"/>
    <property type="molecule type" value="Genomic_DNA"/>
</dbReference>
<gene>
    <name evidence="3" type="ORF">SAMN05421736_10988</name>
</gene>
<dbReference type="AlphaFoldDB" id="A0A1H3RW31"/>
<feature type="domain" description="Glycosyl transferase family 1" evidence="1">
    <location>
        <begin position="190"/>
        <end position="353"/>
    </location>
</feature>
<keyword evidence="3" id="KW-0808">Transferase</keyword>
<protein>
    <submittedName>
        <fullName evidence="3">Glycosyltransferase involved in cell wall bisynthesis</fullName>
    </submittedName>
</protein>
<accession>A0A1H3RW31</accession>
<evidence type="ECO:0000313" key="3">
    <source>
        <dbReference type="EMBL" id="SDZ29850.1"/>
    </source>
</evidence>
<dbReference type="InterPro" id="IPR050194">
    <property type="entry name" value="Glycosyltransferase_grp1"/>
</dbReference>
<dbReference type="OrthoDB" id="9802525at2"/>
<dbReference type="PANTHER" id="PTHR45947:SF3">
    <property type="entry name" value="SULFOQUINOVOSYL TRANSFERASE SQD2"/>
    <property type="match status" value="1"/>
</dbReference>
<sequence>MKIALFTDTFVPQVNGVARTLSRLVRYFDSHNIQYKIFAPEYVDDKDVYSEHIHYFTSFRFSPYPECRLAIPNVVKIRQQLQLFSPDLIHIATPFNIGLCGLHYSLKYHVPFVASYHTNFDQYLHHYGLSFMSNWIWQYHHWFYRHCKRIYAPSRPTKRHLEEKGFQDVEIWSRGVDCDLFSPGKNTASFREKYNLRKKYLFLYTGRVAPEKDIHVFSQLVERLPSPIKEQTQWVVVGDGPALPALKAKHGDSVCFTGYLDGDELAAVYAAADLLIFPSSTETFGNVVLESLASGTPAVVADKGGVIDIVEDQKTGFICKEKDAASFLKAIEEYVSASGAAKNSLQKNCRRYALQHSWNSIFSNLIADYEKVIHETANNNHKSA</sequence>
<feature type="domain" description="Glycosyltransferase subfamily 4-like N-terminal" evidence="2">
    <location>
        <begin position="14"/>
        <end position="179"/>
    </location>
</feature>
<dbReference type="Gene3D" id="3.40.50.2000">
    <property type="entry name" value="Glycogen Phosphorylase B"/>
    <property type="match status" value="2"/>
</dbReference>
<evidence type="ECO:0000259" key="1">
    <source>
        <dbReference type="Pfam" id="PF00534"/>
    </source>
</evidence>
<evidence type="ECO:0000259" key="2">
    <source>
        <dbReference type="Pfam" id="PF13439"/>
    </source>
</evidence>
<dbReference type="Pfam" id="PF13439">
    <property type="entry name" value="Glyco_transf_4"/>
    <property type="match status" value="1"/>
</dbReference>
<dbReference type="SUPFAM" id="SSF53756">
    <property type="entry name" value="UDP-Glycosyltransferase/glycogen phosphorylase"/>
    <property type="match status" value="1"/>
</dbReference>
<organism evidence="3 4">
    <name type="scientific">Evansella caseinilytica</name>
    <dbReference type="NCBI Taxonomy" id="1503961"/>
    <lineage>
        <taxon>Bacteria</taxon>
        <taxon>Bacillati</taxon>
        <taxon>Bacillota</taxon>
        <taxon>Bacilli</taxon>
        <taxon>Bacillales</taxon>
        <taxon>Bacillaceae</taxon>
        <taxon>Evansella</taxon>
    </lineage>
</organism>
<keyword evidence="4" id="KW-1185">Reference proteome</keyword>
<dbReference type="STRING" id="1503961.SAMN05421736_10988"/>
<proteinExistence type="predicted"/>
<dbReference type="InterPro" id="IPR001296">
    <property type="entry name" value="Glyco_trans_1"/>
</dbReference>